<dbReference type="NCBIfam" id="TIGR01644">
    <property type="entry name" value="phage_P2_V"/>
    <property type="match status" value="1"/>
</dbReference>
<dbReference type="InterPro" id="IPR013046">
    <property type="entry name" value="GpV/Gp45"/>
</dbReference>
<comment type="caution">
    <text evidence="1">The sequence shown here is derived from an EMBL/GenBank/DDBJ whole genome shotgun (WGS) entry which is preliminary data.</text>
</comment>
<reference evidence="1" key="1">
    <citation type="submission" date="2022-11" db="EMBL/GenBank/DDBJ databases">
        <title>Role of the vibriolysin VemA secreted by the emergent pathogen Vibrio europaeus in the colonization of Manila clam mucus.</title>
        <authorList>
            <person name="Martinez C."/>
            <person name="Rodriguez S."/>
            <person name="Vences A."/>
            <person name="Barja J.L."/>
            <person name="Toranzo A.E."/>
            <person name="Dubert J."/>
        </authorList>
    </citation>
    <scope>NUCLEOTIDE SEQUENCE</scope>
    <source>
        <strain evidence="1">3454</strain>
    </source>
</reference>
<dbReference type="InterPro" id="IPR037026">
    <property type="entry name" value="Vgr_OB-fold_dom_sf"/>
</dbReference>
<keyword evidence="2" id="KW-1185">Reference proteome</keyword>
<dbReference type="RefSeq" id="WP_272236628.1">
    <property type="nucleotide sequence ID" value="NZ_JAPFIQ010000013.1"/>
</dbReference>
<dbReference type="EMBL" id="JAPFIT010000005">
    <property type="protein sequence ID" value="MDC5738608.1"/>
    <property type="molecule type" value="Genomic_DNA"/>
</dbReference>
<accession>A0ABT5GMW7</accession>
<dbReference type="Gene3D" id="2.40.50.230">
    <property type="entry name" value="Gp5 N-terminal domain"/>
    <property type="match status" value="1"/>
</dbReference>
<evidence type="ECO:0000313" key="2">
    <source>
        <dbReference type="Proteomes" id="UP001150001"/>
    </source>
</evidence>
<name>A0ABT5GMW7_9VIBR</name>
<organism evidence="1 2">
    <name type="scientific">Vibrio europaeus</name>
    <dbReference type="NCBI Taxonomy" id="300876"/>
    <lineage>
        <taxon>Bacteria</taxon>
        <taxon>Pseudomonadati</taxon>
        <taxon>Pseudomonadota</taxon>
        <taxon>Gammaproteobacteria</taxon>
        <taxon>Vibrionales</taxon>
        <taxon>Vibrionaceae</taxon>
        <taxon>Vibrio</taxon>
        <taxon>Vibrio oreintalis group</taxon>
    </lineage>
</organism>
<evidence type="ECO:0000313" key="1">
    <source>
        <dbReference type="EMBL" id="MDC5738608.1"/>
    </source>
</evidence>
<protein>
    <submittedName>
        <fullName evidence="1">Phage baseplate assembly protein V</fullName>
    </submittedName>
</protein>
<sequence length="192" mass="21775">MVSREVVEQLIQNKTQPLAEQLVEMADEIEELNRRLNQMIRFGTVIEINPDETLIKVQHGKNETKFIKWFTLASGEMNQYRCPSKGELALLLDISSGVSSNYLALCGWEGEKFPFPIKNAKQAITQFGPLKFLWDSEAETITIKAPKKIILDTELVESTGDVADQVRTMSEDRELYNAHDNHPGNTPPNMPQ</sequence>
<gene>
    <name evidence="1" type="ORF">OPW20_00955</name>
</gene>
<dbReference type="Proteomes" id="UP001150001">
    <property type="component" value="Unassembled WGS sequence"/>
</dbReference>
<proteinExistence type="predicted"/>